<dbReference type="InterPro" id="IPR037379">
    <property type="entry name" value="WDR74/Nsa1"/>
</dbReference>
<gene>
    <name evidence="1" type="ORF">FRX31_034693</name>
</gene>
<dbReference type="GO" id="GO:0005730">
    <property type="term" value="C:nucleolus"/>
    <property type="evidence" value="ECO:0007669"/>
    <property type="project" value="InterPro"/>
</dbReference>
<dbReference type="InterPro" id="IPR015943">
    <property type="entry name" value="WD40/YVTN_repeat-like_dom_sf"/>
</dbReference>
<comment type="caution">
    <text evidence="1">The sequence shown here is derived from an EMBL/GenBank/DDBJ whole genome shotgun (WGS) entry which is preliminary data.</text>
</comment>
<name>A0A7J6UTY7_THATH</name>
<dbReference type="PANTHER" id="PTHR16038">
    <property type="entry name" value="NOP SEVEN ASSOCIATED PROTEIN 1"/>
    <property type="match status" value="1"/>
</dbReference>
<dbReference type="InterPro" id="IPR036322">
    <property type="entry name" value="WD40_repeat_dom_sf"/>
</dbReference>
<dbReference type="PANTHER" id="PTHR16038:SF4">
    <property type="entry name" value="WD REPEAT-CONTAINING PROTEIN 74"/>
    <property type="match status" value="1"/>
</dbReference>
<protein>
    <submittedName>
        <fullName evidence="1">Wd repeat-containing protein 74-like</fullName>
    </submittedName>
</protein>
<dbReference type="OrthoDB" id="18388at2759"/>
<keyword evidence="2" id="KW-1185">Reference proteome</keyword>
<feature type="non-terminal residue" evidence="1">
    <location>
        <position position="1"/>
    </location>
</feature>
<dbReference type="EMBL" id="JABWDY010043673">
    <property type="protein sequence ID" value="KAF5175720.1"/>
    <property type="molecule type" value="Genomic_DNA"/>
</dbReference>
<dbReference type="GO" id="GO:0030687">
    <property type="term" value="C:preribosome, large subunit precursor"/>
    <property type="evidence" value="ECO:0007669"/>
    <property type="project" value="TreeGrafter"/>
</dbReference>
<dbReference type="AlphaFoldDB" id="A0A7J6UTY7"/>
<proteinExistence type="predicted"/>
<evidence type="ECO:0000313" key="2">
    <source>
        <dbReference type="Proteomes" id="UP000554482"/>
    </source>
</evidence>
<dbReference type="SUPFAM" id="SSF50978">
    <property type="entry name" value="WD40 repeat-like"/>
    <property type="match status" value="1"/>
</dbReference>
<organism evidence="1 2">
    <name type="scientific">Thalictrum thalictroides</name>
    <name type="common">Rue-anemone</name>
    <name type="synonym">Anemone thalictroides</name>
    <dbReference type="NCBI Taxonomy" id="46969"/>
    <lineage>
        <taxon>Eukaryota</taxon>
        <taxon>Viridiplantae</taxon>
        <taxon>Streptophyta</taxon>
        <taxon>Embryophyta</taxon>
        <taxon>Tracheophyta</taxon>
        <taxon>Spermatophyta</taxon>
        <taxon>Magnoliopsida</taxon>
        <taxon>Ranunculales</taxon>
        <taxon>Ranunculaceae</taxon>
        <taxon>Thalictroideae</taxon>
        <taxon>Thalictrum</taxon>
    </lineage>
</organism>
<sequence>MPRTIAVDCPGCPPIRALTFDELGLIKVIESRSSNTTATSSTTTPKIVDKWGEPDATRCILSASINDSKTNPLLALARKNGHIELINPLNGEIHASTIVEDCLEDPIVGLHFLRKEREELSSRLCGLLTCTSKGKAVLRSVEVNNRPTDSVWDDSSRPWNVCASGNILCSSVDGSENYALFGGKGVELNLWDLEKCSKTWAAKSPPKNNLGIFTPTWFTAATFLSKDDHHKIAAGTNNHQVRLYDISAQRRPVISFDFREAAIKAVTADLDGHTIFVGTGSGDLASIDIRT</sequence>
<reference evidence="1 2" key="1">
    <citation type="submission" date="2020-06" db="EMBL/GenBank/DDBJ databases">
        <title>Transcriptomic and genomic resources for Thalictrum thalictroides and T. hernandezii: Facilitating candidate gene discovery in an emerging model plant lineage.</title>
        <authorList>
            <person name="Arias T."/>
            <person name="Riano-Pachon D.M."/>
            <person name="Di Stilio V.S."/>
        </authorList>
    </citation>
    <scope>NUCLEOTIDE SEQUENCE [LARGE SCALE GENOMIC DNA]</scope>
    <source>
        <strain evidence="2">cv. WT478/WT964</strain>
        <tissue evidence="1">Leaves</tissue>
    </source>
</reference>
<dbReference type="GO" id="GO:0042273">
    <property type="term" value="P:ribosomal large subunit biogenesis"/>
    <property type="evidence" value="ECO:0007669"/>
    <property type="project" value="InterPro"/>
</dbReference>
<dbReference type="Gene3D" id="2.130.10.10">
    <property type="entry name" value="YVTN repeat-like/Quinoprotein amine dehydrogenase"/>
    <property type="match status" value="1"/>
</dbReference>
<evidence type="ECO:0000313" key="1">
    <source>
        <dbReference type="EMBL" id="KAF5175720.1"/>
    </source>
</evidence>
<accession>A0A7J6UTY7</accession>
<dbReference type="Proteomes" id="UP000554482">
    <property type="component" value="Unassembled WGS sequence"/>
</dbReference>
<dbReference type="CDD" id="cd22857">
    <property type="entry name" value="WDR74"/>
    <property type="match status" value="1"/>
</dbReference>